<sequence>MGLHYLKAENTWIKQRIDQATCLLGLLHGSLHTQQHEPNGNASERERAHDGHNLENLRRDVAVGSQCTPTRRLPAPASAHASERLLGALRHPHARHPTLRLQPSEALDPPHPQLGLGLGRCRCQRRRHHGGHGHGGGDGGGCHCKFEGDGDGCDRAETRRDESGDCNLLQGGALAVEMKIE</sequence>
<evidence type="ECO:0000313" key="2">
    <source>
        <dbReference type="EMBL" id="KAG0578466.1"/>
    </source>
</evidence>
<protein>
    <submittedName>
        <fullName evidence="2">Uncharacterized protein</fullName>
    </submittedName>
</protein>
<accession>A0A8T0I5V0</accession>
<organism evidence="2 3">
    <name type="scientific">Ceratodon purpureus</name>
    <name type="common">Fire moss</name>
    <name type="synonym">Dicranum purpureum</name>
    <dbReference type="NCBI Taxonomy" id="3225"/>
    <lineage>
        <taxon>Eukaryota</taxon>
        <taxon>Viridiplantae</taxon>
        <taxon>Streptophyta</taxon>
        <taxon>Embryophyta</taxon>
        <taxon>Bryophyta</taxon>
        <taxon>Bryophytina</taxon>
        <taxon>Bryopsida</taxon>
        <taxon>Dicranidae</taxon>
        <taxon>Pseudoditrichales</taxon>
        <taxon>Ditrichaceae</taxon>
        <taxon>Ceratodon</taxon>
    </lineage>
</organism>
<keyword evidence="3" id="KW-1185">Reference proteome</keyword>
<evidence type="ECO:0000313" key="3">
    <source>
        <dbReference type="Proteomes" id="UP000822688"/>
    </source>
</evidence>
<dbReference type="Proteomes" id="UP000822688">
    <property type="component" value="Chromosome 4"/>
</dbReference>
<evidence type="ECO:0000256" key="1">
    <source>
        <dbReference type="SAM" id="MobiDB-lite"/>
    </source>
</evidence>
<proteinExistence type="predicted"/>
<comment type="caution">
    <text evidence="2">The sequence shown here is derived from an EMBL/GenBank/DDBJ whole genome shotgun (WGS) entry which is preliminary data.</text>
</comment>
<feature type="compositionally biased region" description="Basic and acidic residues" evidence="1">
    <location>
        <begin position="43"/>
        <end position="54"/>
    </location>
</feature>
<gene>
    <name evidence="2" type="ORF">KC19_4G025300</name>
</gene>
<name>A0A8T0I5V0_CERPU</name>
<feature type="region of interest" description="Disordered" evidence="1">
    <location>
        <begin position="34"/>
        <end position="54"/>
    </location>
</feature>
<dbReference type="EMBL" id="CM026424">
    <property type="protein sequence ID" value="KAG0578466.1"/>
    <property type="molecule type" value="Genomic_DNA"/>
</dbReference>
<dbReference type="AlphaFoldDB" id="A0A8T0I5V0"/>
<reference evidence="2" key="1">
    <citation type="submission" date="2020-06" db="EMBL/GenBank/DDBJ databases">
        <title>WGS assembly of Ceratodon purpureus strain R40.</title>
        <authorList>
            <person name="Carey S.B."/>
            <person name="Jenkins J."/>
            <person name="Shu S."/>
            <person name="Lovell J.T."/>
            <person name="Sreedasyam A."/>
            <person name="Maumus F."/>
            <person name="Tiley G.P."/>
            <person name="Fernandez-Pozo N."/>
            <person name="Barry K."/>
            <person name="Chen C."/>
            <person name="Wang M."/>
            <person name="Lipzen A."/>
            <person name="Daum C."/>
            <person name="Saski C.A."/>
            <person name="Payton A.C."/>
            <person name="Mcbreen J.C."/>
            <person name="Conrad R.E."/>
            <person name="Kollar L.M."/>
            <person name="Olsson S."/>
            <person name="Huttunen S."/>
            <person name="Landis J.B."/>
            <person name="Wickett N.J."/>
            <person name="Johnson M.G."/>
            <person name="Rensing S.A."/>
            <person name="Grimwood J."/>
            <person name="Schmutz J."/>
            <person name="Mcdaniel S.F."/>
        </authorList>
    </citation>
    <scope>NUCLEOTIDE SEQUENCE</scope>
    <source>
        <strain evidence="2">R40</strain>
    </source>
</reference>